<accession>A0ABQ3UZJ2</accession>
<comment type="caution">
    <text evidence="1">The sequence shown here is derived from an EMBL/GenBank/DDBJ whole genome shotgun (WGS) entry which is preliminary data.</text>
</comment>
<evidence type="ECO:0008006" key="3">
    <source>
        <dbReference type="Google" id="ProtNLM"/>
    </source>
</evidence>
<evidence type="ECO:0000313" key="2">
    <source>
        <dbReference type="Proteomes" id="UP000654345"/>
    </source>
</evidence>
<name>A0ABQ3UZJ2_9CHLR</name>
<dbReference type="SUPFAM" id="SSF52540">
    <property type="entry name" value="P-loop containing nucleoside triphosphate hydrolases"/>
    <property type="match status" value="1"/>
</dbReference>
<dbReference type="Gene3D" id="3.40.50.300">
    <property type="entry name" value="P-loop containing nucleotide triphosphate hydrolases"/>
    <property type="match status" value="1"/>
</dbReference>
<keyword evidence="2" id="KW-1185">Reference proteome</keyword>
<evidence type="ECO:0000313" key="1">
    <source>
        <dbReference type="EMBL" id="GHO58301.1"/>
    </source>
</evidence>
<organism evidence="1 2">
    <name type="scientific">Ktedonobacter robiniae</name>
    <dbReference type="NCBI Taxonomy" id="2778365"/>
    <lineage>
        <taxon>Bacteria</taxon>
        <taxon>Bacillati</taxon>
        <taxon>Chloroflexota</taxon>
        <taxon>Ktedonobacteria</taxon>
        <taxon>Ktedonobacterales</taxon>
        <taxon>Ktedonobacteraceae</taxon>
        <taxon>Ktedonobacter</taxon>
    </lineage>
</organism>
<sequence>MKNLIIVGGTMGVGKTATCRELQKILPRNVFLDGDWCWDMHPFVVTDETIAMVEGNITHLLNSFLACSEFENIIFCWVLHEQKILDNLIAKLNLDNYTTYSFSLVSNKQALSERLNRDISAGKRERDIIERSTARIPLYDELDTVKIDVSTISPADAAQRITEHMADVQANLANKK</sequence>
<dbReference type="Pfam" id="PF13238">
    <property type="entry name" value="AAA_18"/>
    <property type="match status" value="1"/>
</dbReference>
<reference evidence="1 2" key="1">
    <citation type="journal article" date="2021" name="Int. J. Syst. Evol. Microbiol.">
        <title>Reticulibacter mediterranei gen. nov., sp. nov., within the new family Reticulibacteraceae fam. nov., and Ktedonospora formicarum gen. nov., sp. nov., Ktedonobacter robiniae sp. nov., Dictyobacter formicarum sp. nov. and Dictyobacter arantiisoli sp. nov., belonging to the class Ktedonobacteria.</title>
        <authorList>
            <person name="Yabe S."/>
            <person name="Zheng Y."/>
            <person name="Wang C.M."/>
            <person name="Sakai Y."/>
            <person name="Abe K."/>
            <person name="Yokota A."/>
            <person name="Donadio S."/>
            <person name="Cavaletti L."/>
            <person name="Monciardini P."/>
        </authorList>
    </citation>
    <scope>NUCLEOTIDE SEQUENCE [LARGE SCALE GENOMIC DNA]</scope>
    <source>
        <strain evidence="1 2">SOSP1-30</strain>
    </source>
</reference>
<dbReference type="InterPro" id="IPR027417">
    <property type="entry name" value="P-loop_NTPase"/>
</dbReference>
<dbReference type="Proteomes" id="UP000654345">
    <property type="component" value="Unassembled WGS sequence"/>
</dbReference>
<dbReference type="EMBL" id="BNJG01000003">
    <property type="protein sequence ID" value="GHO58301.1"/>
    <property type="molecule type" value="Genomic_DNA"/>
</dbReference>
<protein>
    <recommendedName>
        <fullName evidence="3">Nucleotide kinase</fullName>
    </recommendedName>
</protein>
<gene>
    <name evidence="1" type="ORF">KSB_67760</name>
</gene>
<dbReference type="RefSeq" id="WP_007920348.1">
    <property type="nucleotide sequence ID" value="NZ_BNJG01000003.1"/>
</dbReference>
<proteinExistence type="predicted"/>